<accession>A0ABS7XJL1</accession>
<dbReference type="Pfam" id="PF05050">
    <property type="entry name" value="Methyltransf_21"/>
    <property type="match status" value="1"/>
</dbReference>
<gene>
    <name evidence="2" type="ORF">LB452_09505</name>
</gene>
<dbReference type="PANTHER" id="PTHR34203">
    <property type="entry name" value="METHYLTRANSFERASE, FKBM FAMILY PROTEIN"/>
    <property type="match status" value="1"/>
</dbReference>
<dbReference type="PANTHER" id="PTHR34203:SF15">
    <property type="entry name" value="SLL1173 PROTEIN"/>
    <property type="match status" value="1"/>
</dbReference>
<dbReference type="NCBIfam" id="TIGR01444">
    <property type="entry name" value="fkbM_fam"/>
    <property type="match status" value="1"/>
</dbReference>
<dbReference type="SUPFAM" id="SSF53335">
    <property type="entry name" value="S-adenosyl-L-methionine-dependent methyltransferases"/>
    <property type="match status" value="1"/>
</dbReference>
<keyword evidence="3" id="KW-1185">Reference proteome</keyword>
<keyword evidence="2" id="KW-0489">Methyltransferase</keyword>
<dbReference type="InterPro" id="IPR029063">
    <property type="entry name" value="SAM-dependent_MTases_sf"/>
</dbReference>
<protein>
    <submittedName>
        <fullName evidence="2">FkbM family methyltransferase</fullName>
    </submittedName>
</protein>
<dbReference type="Proteomes" id="UP001199314">
    <property type="component" value="Unassembled WGS sequence"/>
</dbReference>
<dbReference type="GO" id="GO:0032259">
    <property type="term" value="P:methylation"/>
    <property type="evidence" value="ECO:0007669"/>
    <property type="project" value="UniProtKB-KW"/>
</dbReference>
<dbReference type="GO" id="GO:0008168">
    <property type="term" value="F:methyltransferase activity"/>
    <property type="evidence" value="ECO:0007669"/>
    <property type="project" value="UniProtKB-KW"/>
</dbReference>
<evidence type="ECO:0000259" key="1">
    <source>
        <dbReference type="Pfam" id="PF05050"/>
    </source>
</evidence>
<name>A0ABS7XJL1_9FLAO</name>
<keyword evidence="2" id="KW-0808">Transferase</keyword>
<comment type="caution">
    <text evidence="2">The sequence shown here is derived from an EMBL/GenBank/DDBJ whole genome shotgun (WGS) entry which is preliminary data.</text>
</comment>
<feature type="domain" description="Methyltransferase FkbM" evidence="1">
    <location>
        <begin position="45"/>
        <end position="203"/>
    </location>
</feature>
<reference evidence="3" key="1">
    <citation type="submission" date="2023-07" db="EMBL/GenBank/DDBJ databases">
        <title>Novel species isolated from saline lakes on Tibetan Plateau.</title>
        <authorList>
            <person name="Lu H."/>
        </authorList>
    </citation>
    <scope>NUCLEOTIDE SEQUENCE [LARGE SCALE GENOMIC DNA]</scope>
    <source>
        <strain evidence="3">CAK8W</strain>
    </source>
</reference>
<evidence type="ECO:0000313" key="2">
    <source>
        <dbReference type="EMBL" id="MBZ9779160.1"/>
    </source>
</evidence>
<dbReference type="InterPro" id="IPR006342">
    <property type="entry name" value="FkbM_mtfrase"/>
</dbReference>
<dbReference type="EMBL" id="JAIQZE010000009">
    <property type="protein sequence ID" value="MBZ9779160.1"/>
    <property type="molecule type" value="Genomic_DNA"/>
</dbReference>
<sequence length="269" mass="31128">MNDGTQIQVDLSTRTERLSFYTGKYDTFFISTIKSLFRTEKCFLDIGANIGFYTVAMGNYLKKNESSGKVVSFEPFTGNYERLMQNVKLNSLENFCLIGNYGLSDQSSDTKITLREDFKHGSNTGNAAIQTNEEMDKGFKLSPIKLKVLDEVWEKEFSHLGKIDIIKMDIEGHEDFCLKGGKQTIESHRPSILMEVNKHYYEARNIELDSVFLKIIPENYNIYKPVDFKWKKINSLNKCLKIDNVFLIPEEKLQKQGYEIFKNNIDNNL</sequence>
<proteinExistence type="predicted"/>
<dbReference type="Gene3D" id="3.40.50.150">
    <property type="entry name" value="Vaccinia Virus protein VP39"/>
    <property type="match status" value="1"/>
</dbReference>
<evidence type="ECO:0000313" key="3">
    <source>
        <dbReference type="Proteomes" id="UP001199314"/>
    </source>
</evidence>
<dbReference type="RefSeq" id="WP_224461505.1">
    <property type="nucleotide sequence ID" value="NZ_JAIQZE010000009.1"/>
</dbReference>
<dbReference type="InterPro" id="IPR052514">
    <property type="entry name" value="SAM-dependent_MTase"/>
</dbReference>
<organism evidence="2 3">
    <name type="scientific">Psychroflexus longus</name>
    <dbReference type="NCBI Taxonomy" id="2873596"/>
    <lineage>
        <taxon>Bacteria</taxon>
        <taxon>Pseudomonadati</taxon>
        <taxon>Bacteroidota</taxon>
        <taxon>Flavobacteriia</taxon>
        <taxon>Flavobacteriales</taxon>
        <taxon>Flavobacteriaceae</taxon>
        <taxon>Psychroflexus</taxon>
    </lineage>
</organism>